<dbReference type="Proteomes" id="UP000626982">
    <property type="component" value="Unassembled WGS sequence"/>
</dbReference>
<dbReference type="PROSITE" id="PS50929">
    <property type="entry name" value="ABC_TM1F"/>
    <property type="match status" value="1"/>
</dbReference>
<keyword evidence="5 7" id="KW-1133">Transmembrane helix</keyword>
<accession>A0ABQ2KN82</accession>
<dbReference type="InterPro" id="IPR036640">
    <property type="entry name" value="ABC1_TM_sf"/>
</dbReference>
<dbReference type="InterPro" id="IPR017871">
    <property type="entry name" value="ABC_transporter-like_CS"/>
</dbReference>
<dbReference type="SMART" id="SM00382">
    <property type="entry name" value="AAA"/>
    <property type="match status" value="1"/>
</dbReference>
<dbReference type="SUPFAM" id="SSF90123">
    <property type="entry name" value="ABC transporter transmembrane region"/>
    <property type="match status" value="1"/>
</dbReference>
<feature type="domain" description="ABC transporter" evidence="8">
    <location>
        <begin position="321"/>
        <end position="566"/>
    </location>
</feature>
<dbReference type="EMBL" id="BMLM01000002">
    <property type="protein sequence ID" value="GGN87275.1"/>
    <property type="molecule type" value="Genomic_DNA"/>
</dbReference>
<dbReference type="PANTHER" id="PTHR24221">
    <property type="entry name" value="ATP-BINDING CASSETTE SUB-FAMILY B"/>
    <property type="match status" value="1"/>
</dbReference>
<evidence type="ECO:0000256" key="2">
    <source>
        <dbReference type="ARBA" id="ARBA00022692"/>
    </source>
</evidence>
<evidence type="ECO:0000256" key="6">
    <source>
        <dbReference type="ARBA" id="ARBA00023136"/>
    </source>
</evidence>
<keyword evidence="3" id="KW-0547">Nucleotide-binding</keyword>
<evidence type="ECO:0008006" key="12">
    <source>
        <dbReference type="Google" id="ProtNLM"/>
    </source>
</evidence>
<dbReference type="SUPFAM" id="SSF52540">
    <property type="entry name" value="P-loop containing nucleoside triphosphate hydrolases"/>
    <property type="match status" value="1"/>
</dbReference>
<feature type="domain" description="ABC transmembrane type-1" evidence="9">
    <location>
        <begin position="21"/>
        <end position="312"/>
    </location>
</feature>
<keyword evidence="2 7" id="KW-0812">Transmembrane</keyword>
<dbReference type="PANTHER" id="PTHR24221:SF654">
    <property type="entry name" value="ATP-BINDING CASSETTE SUB-FAMILY B MEMBER 6"/>
    <property type="match status" value="1"/>
</dbReference>
<evidence type="ECO:0000256" key="1">
    <source>
        <dbReference type="ARBA" id="ARBA00004651"/>
    </source>
</evidence>
<feature type="transmembrane region" description="Helical" evidence="7">
    <location>
        <begin position="145"/>
        <end position="165"/>
    </location>
</feature>
<keyword evidence="4" id="KW-0067">ATP-binding</keyword>
<dbReference type="Pfam" id="PF00005">
    <property type="entry name" value="ABC_tran"/>
    <property type="match status" value="1"/>
</dbReference>
<comment type="subcellular location">
    <subcellularLocation>
        <location evidence="1">Cell membrane</location>
        <topology evidence="1">Multi-pass membrane protein</topology>
    </subcellularLocation>
</comment>
<dbReference type="Pfam" id="PF00664">
    <property type="entry name" value="ABC_membrane"/>
    <property type="match status" value="1"/>
</dbReference>
<proteinExistence type="predicted"/>
<evidence type="ECO:0000313" key="10">
    <source>
        <dbReference type="EMBL" id="GGN87275.1"/>
    </source>
</evidence>
<evidence type="ECO:0000256" key="3">
    <source>
        <dbReference type="ARBA" id="ARBA00022741"/>
    </source>
</evidence>
<keyword evidence="6 7" id="KW-0472">Membrane</keyword>
<dbReference type="PROSITE" id="PS00211">
    <property type="entry name" value="ABC_TRANSPORTER_1"/>
    <property type="match status" value="1"/>
</dbReference>
<keyword evidence="11" id="KW-1185">Reference proteome</keyword>
<evidence type="ECO:0000256" key="5">
    <source>
        <dbReference type="ARBA" id="ARBA00022989"/>
    </source>
</evidence>
<dbReference type="InterPro" id="IPR011527">
    <property type="entry name" value="ABC1_TM_dom"/>
</dbReference>
<dbReference type="InterPro" id="IPR027417">
    <property type="entry name" value="P-loop_NTPase"/>
</dbReference>
<reference evidence="11" key="1">
    <citation type="journal article" date="2019" name="Int. J. Syst. Evol. Microbiol.">
        <title>The Global Catalogue of Microorganisms (GCM) 10K type strain sequencing project: providing services to taxonomists for standard genome sequencing and annotation.</title>
        <authorList>
            <consortium name="The Broad Institute Genomics Platform"/>
            <consortium name="The Broad Institute Genome Sequencing Center for Infectious Disease"/>
            <person name="Wu L."/>
            <person name="Ma J."/>
        </authorList>
    </citation>
    <scope>NUCLEOTIDE SEQUENCE [LARGE SCALE GENOMIC DNA]</scope>
    <source>
        <strain evidence="11">CGMCC 1.6960</strain>
    </source>
</reference>
<feature type="transmembrane region" description="Helical" evidence="7">
    <location>
        <begin position="20"/>
        <end position="42"/>
    </location>
</feature>
<evidence type="ECO:0000313" key="11">
    <source>
        <dbReference type="Proteomes" id="UP000626982"/>
    </source>
</evidence>
<protein>
    <recommendedName>
        <fullName evidence="12">ATP-binding cassette, subfamily B</fullName>
    </recommendedName>
</protein>
<dbReference type="PROSITE" id="PS50893">
    <property type="entry name" value="ABC_TRANSPORTER_2"/>
    <property type="match status" value="1"/>
</dbReference>
<dbReference type="InterPro" id="IPR003439">
    <property type="entry name" value="ABC_transporter-like_ATP-bd"/>
</dbReference>
<feature type="transmembrane region" description="Helical" evidence="7">
    <location>
        <begin position="62"/>
        <end position="83"/>
    </location>
</feature>
<evidence type="ECO:0000259" key="9">
    <source>
        <dbReference type="PROSITE" id="PS50929"/>
    </source>
</evidence>
<evidence type="ECO:0000256" key="7">
    <source>
        <dbReference type="SAM" id="Phobius"/>
    </source>
</evidence>
<feature type="transmembrane region" description="Helical" evidence="7">
    <location>
        <begin position="171"/>
        <end position="192"/>
    </location>
</feature>
<dbReference type="Gene3D" id="3.40.50.300">
    <property type="entry name" value="P-loop containing nucleotide triphosphate hydrolases"/>
    <property type="match status" value="1"/>
</dbReference>
<dbReference type="InterPro" id="IPR039421">
    <property type="entry name" value="Type_1_exporter"/>
</dbReference>
<evidence type="ECO:0000256" key="4">
    <source>
        <dbReference type="ARBA" id="ARBA00022840"/>
    </source>
</evidence>
<dbReference type="InterPro" id="IPR003593">
    <property type="entry name" value="AAA+_ATPase"/>
</dbReference>
<dbReference type="Gene3D" id="1.20.1560.10">
    <property type="entry name" value="ABC transporter type 1, transmembrane domain"/>
    <property type="match status" value="1"/>
</dbReference>
<dbReference type="RefSeq" id="WP_188718323.1">
    <property type="nucleotide sequence ID" value="NZ_BAABBD010000003.1"/>
</dbReference>
<evidence type="ECO:0000259" key="8">
    <source>
        <dbReference type="PROSITE" id="PS50893"/>
    </source>
</evidence>
<comment type="caution">
    <text evidence="10">The sequence shown here is derived from an EMBL/GenBank/DDBJ whole genome shotgun (WGS) entry which is preliminary data.</text>
</comment>
<organism evidence="10 11">
    <name type="scientific">Agrococcus terreus</name>
    <dbReference type="NCBI Taxonomy" id="574649"/>
    <lineage>
        <taxon>Bacteria</taxon>
        <taxon>Bacillati</taxon>
        <taxon>Actinomycetota</taxon>
        <taxon>Actinomycetes</taxon>
        <taxon>Micrococcales</taxon>
        <taxon>Microbacteriaceae</taxon>
        <taxon>Agrococcus</taxon>
    </lineage>
</organism>
<sequence>MTEHARRLPRPVERGRLGGFALLVAVGVGQALGAVGVALLVQRAFDGLVAAWATPEARDDPAGAAVAWMLGALGAAVLVAAVCRAAERALAERVGQHYVQQVRDRLFEHLTRVPARALGRRSSGAMLQRFAGDLSALRTWVSLGLARLLVSGVAVALVLGALVLLAPRVAVAVALALGVGGLATWAVGIGLARAARRARRRRARLSGEVAERLANVAVVQASGQERRERRRIDRKGAAVAAAMVRQARASGAARGVAEATAGAATIGVLVGGALDVRLDGASPGAVVGALAVVGMLAQHVRDLGRVAEHAAGAAVAREAAQRFLDLTPLPDRAGAPPLPDGPGELVLRGLGVEPGLRGVSVRLPAGATAAVVGGNGAGKSTLASAVARLVDPDAGAVELDGADLRSVDLRSVRRAIGVVGPDLPLLRGSVDRNVRYRLPRASDEAVAAVAERCGVAALVEGLEDGWASDVGEGGRLLSAGQRTRVALARALLGEPRLLVLDEAEAHLDGPTRALLRRAVAEREGTTVVITHDPETIAAADVVWRLEGGRLVDARPPSEAADRPAAA</sequence>
<gene>
    <name evidence="10" type="ORF">GCM10010968_21640</name>
</gene>
<name>A0ABQ2KN82_9MICO</name>